<feature type="compositionally biased region" description="Low complexity" evidence="1">
    <location>
        <begin position="210"/>
        <end position="225"/>
    </location>
</feature>
<dbReference type="EMBL" id="ASGP02000004">
    <property type="protein sequence ID" value="KAH9511867.1"/>
    <property type="molecule type" value="Genomic_DNA"/>
</dbReference>
<gene>
    <name evidence="4" type="ORF">DERF_010292</name>
    <name evidence="3" type="ORF">HUG17_0272</name>
</gene>
<dbReference type="InterPro" id="IPR034857">
    <property type="entry name" value="PB1_TFG"/>
</dbReference>
<feature type="compositionally biased region" description="Pro residues" evidence="1">
    <location>
        <begin position="328"/>
        <end position="338"/>
    </location>
</feature>
<organism evidence="4 5">
    <name type="scientific">Dermatophagoides farinae</name>
    <name type="common">American house dust mite</name>
    <dbReference type="NCBI Taxonomy" id="6954"/>
    <lineage>
        <taxon>Eukaryota</taxon>
        <taxon>Metazoa</taxon>
        <taxon>Ecdysozoa</taxon>
        <taxon>Arthropoda</taxon>
        <taxon>Chelicerata</taxon>
        <taxon>Arachnida</taxon>
        <taxon>Acari</taxon>
        <taxon>Acariformes</taxon>
        <taxon>Sarcoptiformes</taxon>
        <taxon>Astigmata</taxon>
        <taxon>Psoroptidia</taxon>
        <taxon>Analgoidea</taxon>
        <taxon>Pyroglyphidae</taxon>
        <taxon>Dermatophagoidinae</taxon>
        <taxon>Dermatophagoides</taxon>
    </lineage>
</organism>
<dbReference type="Gene3D" id="3.10.20.90">
    <property type="entry name" value="Phosphatidylinositol 3-kinase Catalytic Subunit, Chain A, domain 1"/>
    <property type="match status" value="1"/>
</dbReference>
<reference evidence="4" key="1">
    <citation type="submission" date="2013-05" db="EMBL/GenBank/DDBJ databases">
        <authorList>
            <person name="Yim A.K.Y."/>
            <person name="Chan T.F."/>
            <person name="Ji K.M."/>
            <person name="Liu X.Y."/>
            <person name="Zhou J.W."/>
            <person name="Li R.Q."/>
            <person name="Yang K.Y."/>
            <person name="Li J."/>
            <person name="Li M."/>
            <person name="Law P.T.W."/>
            <person name="Wu Y.L."/>
            <person name="Cai Z.L."/>
            <person name="Qin H."/>
            <person name="Bao Y."/>
            <person name="Leung R.K.K."/>
            <person name="Ng P.K.S."/>
            <person name="Zou J."/>
            <person name="Zhong X.J."/>
            <person name="Ran P.X."/>
            <person name="Zhong N.S."/>
            <person name="Liu Z.G."/>
            <person name="Tsui S.K.W."/>
        </authorList>
    </citation>
    <scope>NUCLEOTIDE SEQUENCE</scope>
    <source>
        <strain evidence="4">Derf</strain>
        <tissue evidence="4">Whole organism</tissue>
    </source>
</reference>
<feature type="compositionally biased region" description="Basic and acidic residues" evidence="1">
    <location>
        <begin position="164"/>
        <end position="177"/>
    </location>
</feature>
<evidence type="ECO:0000313" key="5">
    <source>
        <dbReference type="Proteomes" id="UP000790347"/>
    </source>
</evidence>
<dbReference type="CDD" id="cd06401">
    <property type="entry name" value="PB1_TFG"/>
    <property type="match status" value="1"/>
</dbReference>
<reference evidence="3" key="2">
    <citation type="submission" date="2020-06" db="EMBL/GenBank/DDBJ databases">
        <authorList>
            <person name="Ji K."/>
            <person name="Li J."/>
        </authorList>
    </citation>
    <scope>NUCLEOTIDE SEQUENCE</scope>
    <source>
        <strain evidence="3">JKM2019</strain>
        <tissue evidence="3">Whole body</tissue>
    </source>
</reference>
<evidence type="ECO:0000313" key="4">
    <source>
        <dbReference type="EMBL" id="KAH9511868.1"/>
    </source>
</evidence>
<reference evidence="4" key="4">
    <citation type="journal article" date="2022" name="Res Sq">
        <title>Comparative Genomics Reveals Insights into the Divergent Evolution of Astigmatic Mites and Household Pest Adaptations.</title>
        <authorList>
            <person name="Xiong Q."/>
            <person name="Wan A.T.-Y."/>
            <person name="Liu X.-Y."/>
            <person name="Fung C.S.-H."/>
            <person name="Xiao X."/>
            <person name="Malainual N."/>
            <person name="Hou J."/>
            <person name="Wang L."/>
            <person name="Wang M."/>
            <person name="Yang K."/>
            <person name="Cui Y."/>
            <person name="Leung E."/>
            <person name="Nong W."/>
            <person name="Shin S.-K."/>
            <person name="Au S."/>
            <person name="Jeong K.Y."/>
            <person name="Chew F.T."/>
            <person name="Hui J."/>
            <person name="Leung T.F."/>
            <person name="Tungtrongchitr A."/>
            <person name="Zhong N."/>
            <person name="Liu Z."/>
            <person name="Tsui S."/>
        </authorList>
    </citation>
    <scope>NUCLEOTIDE SEQUENCE</scope>
    <source>
        <strain evidence="4">Derf</strain>
        <tissue evidence="4">Whole organism</tissue>
    </source>
</reference>
<dbReference type="PANTHER" id="PTHR15335">
    <property type="entry name" value="PROTEIN TFG"/>
    <property type="match status" value="1"/>
</dbReference>
<evidence type="ECO:0000313" key="3">
    <source>
        <dbReference type="EMBL" id="KAH7644734.1"/>
    </source>
</evidence>
<dbReference type="GO" id="GO:0042802">
    <property type="term" value="F:identical protein binding"/>
    <property type="evidence" value="ECO:0007669"/>
    <property type="project" value="InterPro"/>
</dbReference>
<dbReference type="GO" id="GO:0048208">
    <property type="term" value="P:COPII vesicle coating"/>
    <property type="evidence" value="ECO:0007669"/>
    <property type="project" value="InterPro"/>
</dbReference>
<keyword evidence="5" id="KW-1185">Reference proteome</keyword>
<dbReference type="EMBL" id="SDOV01000001">
    <property type="protein sequence ID" value="KAH7644734.1"/>
    <property type="molecule type" value="Genomic_DNA"/>
</dbReference>
<feature type="compositionally biased region" description="Low complexity" evidence="1">
    <location>
        <begin position="268"/>
        <end position="279"/>
    </location>
</feature>
<feature type="compositionally biased region" description="Pro residues" evidence="1">
    <location>
        <begin position="462"/>
        <end position="472"/>
    </location>
</feature>
<feature type="region of interest" description="Disordered" evidence="1">
    <location>
        <begin position="145"/>
        <end position="510"/>
    </location>
</feature>
<dbReference type="InterPro" id="IPR000270">
    <property type="entry name" value="PB1_dom"/>
</dbReference>
<comment type="caution">
    <text evidence="4">The sequence shown here is derived from an EMBL/GenBank/DDBJ whole genome shotgun (WGS) entry which is preliminary data.</text>
</comment>
<dbReference type="PROSITE" id="PS51745">
    <property type="entry name" value="PB1"/>
    <property type="match status" value="1"/>
</dbReference>
<name>A0A922L6Q5_DERFA</name>
<feature type="compositionally biased region" description="Polar residues" evidence="1">
    <location>
        <begin position="226"/>
        <end position="256"/>
    </location>
</feature>
<dbReference type="GO" id="GO:0070971">
    <property type="term" value="C:endoplasmic reticulum exit site"/>
    <property type="evidence" value="ECO:0007669"/>
    <property type="project" value="TreeGrafter"/>
</dbReference>
<evidence type="ECO:0000256" key="1">
    <source>
        <dbReference type="SAM" id="MobiDB-lite"/>
    </source>
</evidence>
<dbReference type="Proteomes" id="UP000828236">
    <property type="component" value="Unassembled WGS sequence"/>
</dbReference>
<proteinExistence type="predicted"/>
<dbReference type="InterPro" id="IPR053793">
    <property type="entry name" value="PB1-like"/>
</dbReference>
<dbReference type="AlphaFoldDB" id="A0A922L6Q5"/>
<dbReference type="PANTHER" id="PTHR15335:SF7">
    <property type="entry name" value="PROTEIN TFG"/>
    <property type="match status" value="1"/>
</dbReference>
<evidence type="ECO:0000259" key="2">
    <source>
        <dbReference type="PROSITE" id="PS51745"/>
    </source>
</evidence>
<dbReference type="EMBL" id="ASGP02000004">
    <property type="protein sequence ID" value="KAH9511868.1"/>
    <property type="molecule type" value="Genomic_DNA"/>
</dbReference>
<dbReference type="SMART" id="SM00666">
    <property type="entry name" value="PB1"/>
    <property type="match status" value="1"/>
</dbReference>
<feature type="compositionally biased region" description="Low complexity" evidence="1">
    <location>
        <begin position="150"/>
        <end position="159"/>
    </location>
</feature>
<dbReference type="Pfam" id="PF00564">
    <property type="entry name" value="PB1"/>
    <property type="match status" value="1"/>
</dbReference>
<dbReference type="SUPFAM" id="SSF54277">
    <property type="entry name" value="CAD &amp; PB1 domains"/>
    <property type="match status" value="1"/>
</dbReference>
<feature type="compositionally biased region" description="Pro residues" evidence="1">
    <location>
        <begin position="398"/>
        <end position="413"/>
    </location>
</feature>
<dbReference type="Proteomes" id="UP000790347">
    <property type="component" value="Unassembled WGS sequence"/>
</dbReference>
<accession>A0A922L6Q5</accession>
<sequence length="510" mass="55601">MASSNSTSSFTAVNDTDFSQLDLNGKIIIKAQYVDDIRRIPIIGDEITYDELILMMQRLFKLQPTDEIHLKYRDDDNDLISIIDDNDLSFAIQYSRILKLKVFVNEKIAPGTGRTSMNNYKDICHELIEIRNRCNQLLEKMHLDGDKKSSNANNSNDSAILDTNEVHTQTDRNEKPQLEQPKIYGQPPKELDPLNNSNVSGVPKSEPTSQQQHQQQPQPQQHQQQSSTENKNVTSNEKSDNSNKQGFSPIAQQPVLQQAYPAPPVRPPVTNQYQQQQPPLQNPPPSSSEFSTTNNPQPYFQVPPPPTSSTGSYNPDPNAPSYHRHPMIPMPGSIPPPSTSYAGPATMSGPPPSFTPSGPSQPASGPSPSFMSFGGPTPPTSQPHHMMRPGQSMTPGHHGPPPGVPFNPPPPPMSNDASNKMPPSSTPMGMHGGPPPMPQLQSPPGTQPPPPQMGVDPSKQMQPPPMGPPPSNPAMGGMVPPPPMMAQFNPRSPGGFSYGAHLRTRYPTSG</sequence>
<dbReference type="InterPro" id="IPR033512">
    <property type="entry name" value="TFG"/>
</dbReference>
<protein>
    <submittedName>
        <fullName evidence="3">Pat1-like protein</fullName>
    </submittedName>
</protein>
<feature type="compositionally biased region" description="Low complexity" evidence="1">
    <location>
        <begin position="355"/>
        <end position="375"/>
    </location>
</feature>
<dbReference type="OrthoDB" id="1594986at2759"/>
<feature type="domain" description="PB1" evidence="2">
    <location>
        <begin position="26"/>
        <end position="105"/>
    </location>
</feature>
<reference evidence="3" key="3">
    <citation type="journal article" date="2021" name="World Allergy Organ. J.">
        <title>Chromosome-level assembly of Dermatophagoides farinae genome and transcriptome reveals two novel allergens Der f 37 and Der f 39.</title>
        <authorList>
            <person name="Chen J."/>
            <person name="Cai Z."/>
            <person name="Fan D."/>
            <person name="Hu J."/>
            <person name="Hou Y."/>
            <person name="He Y."/>
            <person name="Zhang Z."/>
            <person name="Zhao Z."/>
            <person name="Gao P."/>
            <person name="Hu W."/>
            <person name="Sun J."/>
            <person name="Li J."/>
            <person name="Ji K."/>
        </authorList>
    </citation>
    <scope>NUCLEOTIDE SEQUENCE</scope>
    <source>
        <strain evidence="3">JKM2019</strain>
    </source>
</reference>